<reference evidence="1 2" key="1">
    <citation type="submission" date="2018-08" db="EMBL/GenBank/DDBJ databases">
        <title>Genomic Encyclopedia of Archaeal and Bacterial Type Strains, Phase II (KMG-II): from individual species to whole genera.</title>
        <authorList>
            <person name="Goeker M."/>
        </authorList>
    </citation>
    <scope>NUCLEOTIDE SEQUENCE [LARGE SCALE GENOMIC DNA]</scope>
    <source>
        <strain evidence="1 2">DSM 15986</strain>
    </source>
</reference>
<accession>A0A3E0E7R8</accession>
<evidence type="ECO:0000313" key="1">
    <source>
        <dbReference type="EMBL" id="REG94292.1"/>
    </source>
</evidence>
<dbReference type="Proteomes" id="UP000256405">
    <property type="component" value="Unassembled WGS sequence"/>
</dbReference>
<evidence type="ECO:0000313" key="2">
    <source>
        <dbReference type="Proteomes" id="UP000256405"/>
    </source>
</evidence>
<keyword evidence="2" id="KW-1185">Reference proteome</keyword>
<gene>
    <name evidence="1" type="ORF">C8N25_101117</name>
</gene>
<proteinExistence type="predicted"/>
<dbReference type="RefSeq" id="WP_086543394.1">
    <property type="nucleotide sequence ID" value="NZ_MSSW01000072.1"/>
</dbReference>
<name>A0A3E0E7R8_9BACT</name>
<dbReference type="OrthoDB" id="1439363at2"/>
<comment type="caution">
    <text evidence="1">The sequence shown here is derived from an EMBL/GenBank/DDBJ whole genome shotgun (WGS) entry which is preliminary data.</text>
</comment>
<protein>
    <submittedName>
        <fullName evidence="1">Uncharacterized protein</fullName>
    </submittedName>
</protein>
<dbReference type="AlphaFoldDB" id="A0A3E0E7R8"/>
<sequence length="133" mass="14536">MANLTSDQANQLSDNFYNLAIALADFRVANWDRLTPEQRKDLSDTQYAVIKCGEDILAYSTTLVMDEVADSLGKINTITKDIKGTIKTLKDIQKGLNVAAGILVLGVAILNRDTMGIGNSIKDVFTTWKAPVD</sequence>
<organism evidence="1 2">
    <name type="scientific">Algoriphagus antarcticus</name>
    <dbReference type="NCBI Taxonomy" id="238540"/>
    <lineage>
        <taxon>Bacteria</taxon>
        <taxon>Pseudomonadati</taxon>
        <taxon>Bacteroidota</taxon>
        <taxon>Cytophagia</taxon>
        <taxon>Cytophagales</taxon>
        <taxon>Cyclobacteriaceae</taxon>
        <taxon>Algoriphagus</taxon>
    </lineage>
</organism>
<dbReference type="EMBL" id="QUNF01000001">
    <property type="protein sequence ID" value="REG94292.1"/>
    <property type="molecule type" value="Genomic_DNA"/>
</dbReference>